<dbReference type="OMA" id="RINMIRI"/>
<dbReference type="PROSITE" id="PS50017">
    <property type="entry name" value="DEATH_DOMAIN"/>
    <property type="match status" value="1"/>
</dbReference>
<keyword evidence="1" id="KW-0677">Repeat</keyword>
<evidence type="ECO:0000313" key="4">
    <source>
        <dbReference type="Ensembl" id="ENSCVAP00000027162.1"/>
    </source>
</evidence>
<dbReference type="GeneTree" id="ENSGT00940000155279"/>
<dbReference type="InterPro" id="IPR051165">
    <property type="entry name" value="Multifunctional_ANK_Repeat"/>
</dbReference>
<reference evidence="4" key="2">
    <citation type="submission" date="2025-09" db="UniProtKB">
        <authorList>
            <consortium name="Ensembl"/>
        </authorList>
    </citation>
    <scope>IDENTIFICATION</scope>
</reference>
<keyword evidence="5" id="KW-1185">Reference proteome</keyword>
<dbReference type="SUPFAM" id="SSF47986">
    <property type="entry name" value="DEATH domain"/>
    <property type="match status" value="1"/>
</dbReference>
<dbReference type="FunFam" id="1.10.533.10:FF:000002">
    <property type="entry name" value="Ankyrin-3 isoform 2"/>
    <property type="match status" value="1"/>
</dbReference>
<evidence type="ECO:0000259" key="3">
    <source>
        <dbReference type="PROSITE" id="PS50017"/>
    </source>
</evidence>
<name>A0A3Q2E4R2_CYPVA</name>
<dbReference type="InterPro" id="IPR011029">
    <property type="entry name" value="DEATH-like_dom_sf"/>
</dbReference>
<dbReference type="Pfam" id="PF00531">
    <property type="entry name" value="Death"/>
    <property type="match status" value="1"/>
</dbReference>
<dbReference type="AlphaFoldDB" id="A0A3Q2E4R2"/>
<dbReference type="InterPro" id="IPR000488">
    <property type="entry name" value="Death_dom"/>
</dbReference>
<keyword evidence="2" id="KW-0040">ANK repeat</keyword>
<evidence type="ECO:0000256" key="1">
    <source>
        <dbReference type="ARBA" id="ARBA00022737"/>
    </source>
</evidence>
<evidence type="ECO:0000256" key="2">
    <source>
        <dbReference type="ARBA" id="ARBA00023043"/>
    </source>
</evidence>
<feature type="domain" description="Death" evidence="3">
    <location>
        <begin position="17"/>
        <end position="101"/>
    </location>
</feature>
<reference evidence="4" key="1">
    <citation type="submission" date="2025-08" db="UniProtKB">
        <authorList>
            <consortium name="Ensembl"/>
        </authorList>
    </citation>
    <scope>IDENTIFICATION</scope>
</reference>
<evidence type="ECO:0000313" key="5">
    <source>
        <dbReference type="Proteomes" id="UP000265020"/>
    </source>
</evidence>
<organism evidence="4 5">
    <name type="scientific">Cyprinodon variegatus</name>
    <name type="common">Sheepshead minnow</name>
    <dbReference type="NCBI Taxonomy" id="28743"/>
    <lineage>
        <taxon>Eukaryota</taxon>
        <taxon>Metazoa</taxon>
        <taxon>Chordata</taxon>
        <taxon>Craniata</taxon>
        <taxon>Vertebrata</taxon>
        <taxon>Euteleostomi</taxon>
        <taxon>Actinopterygii</taxon>
        <taxon>Neopterygii</taxon>
        <taxon>Teleostei</taxon>
        <taxon>Neoteleostei</taxon>
        <taxon>Acanthomorphata</taxon>
        <taxon>Ovalentaria</taxon>
        <taxon>Atherinomorphae</taxon>
        <taxon>Cyprinodontiformes</taxon>
        <taxon>Cyprinodontidae</taxon>
        <taxon>Cyprinodon</taxon>
    </lineage>
</organism>
<protein>
    <recommendedName>
        <fullName evidence="3">Death domain-containing protein</fullName>
    </recommendedName>
</protein>
<sequence>KAGEFLLYDPQDEAERREHWLAVIADHLGFSWTELARELNFSEEKIHMIRTENPNSLQDQSRALLNLWTERDGQSATEAALLKKLTKINRMDIVHLMEPKMNRSEEEETSSHTYAEIEETIVLDHSEGTPPGGRLTFIQPVWKHPVCPDSLCSRRFLCPS</sequence>
<dbReference type="Ensembl" id="ENSCVAT00000017929.1">
    <property type="protein sequence ID" value="ENSCVAP00000027162.1"/>
    <property type="gene ID" value="ENSCVAG00000013266.1"/>
</dbReference>
<dbReference type="PANTHER" id="PTHR24123">
    <property type="entry name" value="ANKYRIN REPEAT-CONTAINING"/>
    <property type="match status" value="1"/>
</dbReference>
<dbReference type="Proteomes" id="UP000265020">
    <property type="component" value="Unassembled WGS sequence"/>
</dbReference>
<dbReference type="GO" id="GO:0007165">
    <property type="term" value="P:signal transduction"/>
    <property type="evidence" value="ECO:0007669"/>
    <property type="project" value="InterPro"/>
</dbReference>
<dbReference type="STRING" id="28743.ENSCVAP00000027162"/>
<dbReference type="Gene3D" id="1.10.533.10">
    <property type="entry name" value="Death Domain, Fas"/>
    <property type="match status" value="1"/>
</dbReference>
<dbReference type="PANTHER" id="PTHR24123:SF49">
    <property type="entry name" value="ANKYRIN-2-LIKE ISOFORM X1"/>
    <property type="match status" value="1"/>
</dbReference>
<proteinExistence type="predicted"/>
<accession>A0A3Q2E4R2</accession>
<dbReference type="SMART" id="SM00005">
    <property type="entry name" value="DEATH"/>
    <property type="match status" value="1"/>
</dbReference>